<evidence type="ECO:0000313" key="3">
    <source>
        <dbReference type="Proteomes" id="UP001500253"/>
    </source>
</evidence>
<dbReference type="InterPro" id="IPR036291">
    <property type="entry name" value="NAD(P)-bd_dom_sf"/>
</dbReference>
<evidence type="ECO:0000313" key="2">
    <source>
        <dbReference type="EMBL" id="GAA2356187.1"/>
    </source>
</evidence>
<feature type="domain" description="NmrA-like" evidence="1">
    <location>
        <begin position="5"/>
        <end position="232"/>
    </location>
</feature>
<dbReference type="Proteomes" id="UP001500253">
    <property type="component" value="Unassembled WGS sequence"/>
</dbReference>
<dbReference type="Gene3D" id="3.40.50.720">
    <property type="entry name" value="NAD(P)-binding Rossmann-like Domain"/>
    <property type="match status" value="1"/>
</dbReference>
<dbReference type="EMBL" id="BAAASD010000025">
    <property type="protein sequence ID" value="GAA2356187.1"/>
    <property type="molecule type" value="Genomic_DNA"/>
</dbReference>
<reference evidence="2 3" key="1">
    <citation type="journal article" date="2019" name="Int. J. Syst. Evol. Microbiol.">
        <title>The Global Catalogue of Microorganisms (GCM) 10K type strain sequencing project: providing services to taxonomists for standard genome sequencing and annotation.</title>
        <authorList>
            <consortium name="The Broad Institute Genomics Platform"/>
            <consortium name="The Broad Institute Genome Sequencing Center for Infectious Disease"/>
            <person name="Wu L."/>
            <person name="Ma J."/>
        </authorList>
    </citation>
    <scope>NUCLEOTIDE SEQUENCE [LARGE SCALE GENOMIC DNA]</scope>
    <source>
        <strain evidence="2 3">JCM 4316</strain>
    </source>
</reference>
<protein>
    <submittedName>
        <fullName evidence="2">NAD(P)H-binding protein</fullName>
    </submittedName>
</protein>
<dbReference type="InterPro" id="IPR008030">
    <property type="entry name" value="NmrA-like"/>
</dbReference>
<gene>
    <name evidence="2" type="ORF">GCM10010246_51820</name>
</gene>
<evidence type="ECO:0000259" key="1">
    <source>
        <dbReference type="Pfam" id="PF05368"/>
    </source>
</evidence>
<dbReference type="PANTHER" id="PTHR43162:SF1">
    <property type="entry name" value="PRESTALK A DIFFERENTIATION PROTEIN A"/>
    <property type="match status" value="1"/>
</dbReference>
<dbReference type="PANTHER" id="PTHR43162">
    <property type="match status" value="1"/>
</dbReference>
<dbReference type="SUPFAM" id="SSF51735">
    <property type="entry name" value="NAD(P)-binding Rossmann-fold domains"/>
    <property type="match status" value="1"/>
</dbReference>
<organism evidence="2 3">
    <name type="scientific">Streptomyces cuspidosporus</name>
    <dbReference type="NCBI Taxonomy" id="66882"/>
    <lineage>
        <taxon>Bacteria</taxon>
        <taxon>Bacillati</taxon>
        <taxon>Actinomycetota</taxon>
        <taxon>Actinomycetes</taxon>
        <taxon>Kitasatosporales</taxon>
        <taxon>Streptomycetaceae</taxon>
        <taxon>Streptomyces</taxon>
    </lineage>
</organism>
<keyword evidence="3" id="KW-1185">Reference proteome</keyword>
<comment type="caution">
    <text evidence="2">The sequence shown here is derived from an EMBL/GenBank/DDBJ whole genome shotgun (WGS) entry which is preliminary data.</text>
</comment>
<dbReference type="InterPro" id="IPR051604">
    <property type="entry name" value="Ergot_Alk_Oxidoreductase"/>
</dbReference>
<dbReference type="RefSeq" id="WP_346176780.1">
    <property type="nucleotide sequence ID" value="NZ_BAAASD010000025.1"/>
</dbReference>
<name>A0ABN3GMV9_9ACTN</name>
<proteinExistence type="predicted"/>
<sequence>MSQAPILVLGGRGKTGRRVVARLRDLGLPVRAASRSTGTLFDYGDPATWGPALEGVRAVYLVPMVEFVDLADVTAFIRRAAREGVERIVLLSARGEGGGAHPDQEPLETLVREAVPRWTILRAGWFAQNFSEDFLLEPVMSGELALPAGEGREAFVDVADIADVAVAALTGDAHAGQVYEVTGPEALSFRSVADLISEASGHEVRYTPVDRDTYVTALSGQGYPDDTVRAVADLMEAIARGAGETVGDGVRRALGRPPRSFADFVKEAAASGAWTAGSD</sequence>
<dbReference type="Gene3D" id="3.90.25.10">
    <property type="entry name" value="UDP-galactose 4-epimerase, domain 1"/>
    <property type="match status" value="1"/>
</dbReference>
<dbReference type="Pfam" id="PF05368">
    <property type="entry name" value="NmrA"/>
    <property type="match status" value="1"/>
</dbReference>
<accession>A0ABN3GMV9</accession>